<name>A0A9X0CIH1_9CNID</name>
<evidence type="ECO:0000313" key="1">
    <source>
        <dbReference type="EMBL" id="KAJ7328167.1"/>
    </source>
</evidence>
<sequence>MYIISEIPLFSKQMTRKSVKITVILKRFLRPHHALLPSTRSAPSSCNTSLASMDSSLNNVAAIEKFKYLVELSYKERVNGKFKDCTATSIRISRPPCRRGDRRKRRE</sequence>
<organism evidence="2 4">
    <name type="scientific">Desmophyllum pertusum</name>
    <dbReference type="NCBI Taxonomy" id="174260"/>
    <lineage>
        <taxon>Eukaryota</taxon>
        <taxon>Metazoa</taxon>
        <taxon>Cnidaria</taxon>
        <taxon>Anthozoa</taxon>
        <taxon>Hexacorallia</taxon>
        <taxon>Scleractinia</taxon>
        <taxon>Caryophylliina</taxon>
        <taxon>Caryophylliidae</taxon>
        <taxon>Desmophyllum</taxon>
    </lineage>
</organism>
<proteinExistence type="predicted"/>
<accession>A0A9X0CIH1</accession>
<dbReference type="Proteomes" id="UP001163046">
    <property type="component" value="Unassembled WGS sequence"/>
</dbReference>
<dbReference type="EMBL" id="MU826834">
    <property type="protein sequence ID" value="KAJ7372814.1"/>
    <property type="molecule type" value="Genomic_DNA"/>
</dbReference>
<reference evidence="2" key="1">
    <citation type="submission" date="2023-01" db="EMBL/GenBank/DDBJ databases">
        <title>Genome assembly of the deep-sea coral Lophelia pertusa.</title>
        <authorList>
            <person name="Herrera S."/>
            <person name="Cordes E."/>
        </authorList>
    </citation>
    <scope>NUCLEOTIDE SEQUENCE</scope>
    <source>
        <strain evidence="2">USNM1676648</strain>
        <tissue evidence="2">Polyp</tissue>
    </source>
</reference>
<keyword evidence="4" id="KW-1185">Reference proteome</keyword>
<dbReference type="EMBL" id="MU827797">
    <property type="protein sequence ID" value="KAJ7328167.1"/>
    <property type="molecule type" value="Genomic_DNA"/>
</dbReference>
<evidence type="ECO:0000313" key="3">
    <source>
        <dbReference type="EMBL" id="KAJ7372814.1"/>
    </source>
</evidence>
<comment type="caution">
    <text evidence="2">The sequence shown here is derived from an EMBL/GenBank/DDBJ whole genome shotgun (WGS) entry which is preliminary data.</text>
</comment>
<evidence type="ECO:0000313" key="2">
    <source>
        <dbReference type="EMBL" id="KAJ7353825.1"/>
    </source>
</evidence>
<evidence type="ECO:0000313" key="4">
    <source>
        <dbReference type="Proteomes" id="UP001163046"/>
    </source>
</evidence>
<dbReference type="AlphaFoldDB" id="A0A9X0CIH1"/>
<gene>
    <name evidence="3" type="ORF">OS493_016734</name>
    <name evidence="1" type="ORF">OS493_025039</name>
    <name evidence="2" type="ORF">OS493_032099</name>
</gene>
<dbReference type="EMBL" id="MU827340">
    <property type="protein sequence ID" value="KAJ7353825.1"/>
    <property type="molecule type" value="Genomic_DNA"/>
</dbReference>
<protein>
    <submittedName>
        <fullName evidence="2">Uncharacterized protein</fullName>
    </submittedName>
</protein>